<sequence length="333" mass="36487">MEMLCEYLGETRGDMGDEAESTPICLGNYTDMLLTAANREYFHEFASEMAAVGSARPLVVVSKGRMSRSLAEALDDLNITIIIFHSQSFHRTALEIRTEKGPVLIPDQTFDAGATYRGLKNITPVHFWRPITRKAVPSTGWAVETVRRLKASGYRCSVALGLSVGAGIAQSELVQTGLLEQPTEACDEMWDAEAWADITAAAVTVGYPVYRSTSCAIALASGKAEALGVWDRQRGAAERCWPCNCPATQRTLCQSKTLRSEAMKEPLAWIADHLGGDASRLEALSGRRVRVSGEIRQSMISLVLHKYQIELLPESISAERAWLGRFGRKGSSE</sequence>
<comment type="caution">
    <text evidence="1">The sequence shown here is derived from an EMBL/GenBank/DDBJ whole genome shotgun (WGS) entry which is preliminary data.</text>
</comment>
<evidence type="ECO:0000313" key="2">
    <source>
        <dbReference type="Proteomes" id="UP000331127"/>
    </source>
</evidence>
<dbReference type="AlphaFoldDB" id="A0A5M3X2F8"/>
<accession>A0A5M3X2F8</accession>
<gene>
    <name evidence="1" type="ORF">Amac_060750</name>
</gene>
<protein>
    <submittedName>
        <fullName evidence="1">Uncharacterized protein</fullName>
    </submittedName>
</protein>
<keyword evidence="2" id="KW-1185">Reference proteome</keyword>
<dbReference type="Proteomes" id="UP000331127">
    <property type="component" value="Unassembled WGS sequence"/>
</dbReference>
<name>A0A5M3X2F8_9ACTN</name>
<organism evidence="1 2">
    <name type="scientific">Acrocarpospora macrocephala</name>
    <dbReference type="NCBI Taxonomy" id="150177"/>
    <lineage>
        <taxon>Bacteria</taxon>
        <taxon>Bacillati</taxon>
        <taxon>Actinomycetota</taxon>
        <taxon>Actinomycetes</taxon>
        <taxon>Streptosporangiales</taxon>
        <taxon>Streptosporangiaceae</taxon>
        <taxon>Acrocarpospora</taxon>
    </lineage>
</organism>
<evidence type="ECO:0000313" key="1">
    <source>
        <dbReference type="EMBL" id="GES12478.1"/>
    </source>
</evidence>
<dbReference type="EMBL" id="BLAE01000036">
    <property type="protein sequence ID" value="GES12478.1"/>
    <property type="molecule type" value="Genomic_DNA"/>
</dbReference>
<proteinExistence type="predicted"/>
<reference evidence="1 2" key="1">
    <citation type="submission" date="2019-10" db="EMBL/GenBank/DDBJ databases">
        <title>Whole genome shotgun sequence of Acrocarpospora macrocephala NBRC 16266.</title>
        <authorList>
            <person name="Ichikawa N."/>
            <person name="Kimura A."/>
            <person name="Kitahashi Y."/>
            <person name="Komaki H."/>
            <person name="Oguchi A."/>
        </authorList>
    </citation>
    <scope>NUCLEOTIDE SEQUENCE [LARGE SCALE GENOMIC DNA]</scope>
    <source>
        <strain evidence="1 2">NBRC 16266</strain>
    </source>
</reference>